<dbReference type="InterPro" id="IPR029041">
    <property type="entry name" value="FAD-linked_oxidoreductase-like"/>
</dbReference>
<gene>
    <name evidence="12" type="primary">putA_3</name>
    <name evidence="12" type="ORF">Prubr_52710</name>
</gene>
<evidence type="ECO:0000256" key="6">
    <source>
        <dbReference type="ARBA" id="ARBA00023002"/>
    </source>
</evidence>
<feature type="domain" description="Proline dehydrogenase" evidence="11">
    <location>
        <begin position="46"/>
        <end position="302"/>
    </location>
</feature>
<dbReference type="PIRSF" id="PIRSF000196">
    <property type="entry name" value="Pro_dehydrog"/>
    <property type="match status" value="1"/>
</dbReference>
<keyword evidence="13" id="KW-1185">Reference proteome</keyword>
<organism evidence="12 13">
    <name type="scientific">Polymorphospora rubra</name>
    <dbReference type="NCBI Taxonomy" id="338584"/>
    <lineage>
        <taxon>Bacteria</taxon>
        <taxon>Bacillati</taxon>
        <taxon>Actinomycetota</taxon>
        <taxon>Actinomycetes</taxon>
        <taxon>Micromonosporales</taxon>
        <taxon>Micromonosporaceae</taxon>
        <taxon>Polymorphospora</taxon>
    </lineage>
</organism>
<dbReference type="SUPFAM" id="SSF51730">
    <property type="entry name" value="FAD-linked oxidoreductase"/>
    <property type="match status" value="1"/>
</dbReference>
<reference evidence="12" key="1">
    <citation type="submission" date="2020-08" db="EMBL/GenBank/DDBJ databases">
        <title>Whole genome shotgun sequence of Polymorphospora rubra NBRC 101157.</title>
        <authorList>
            <person name="Komaki H."/>
            <person name="Tamura T."/>
        </authorList>
    </citation>
    <scope>NUCLEOTIDE SEQUENCE</scope>
    <source>
        <strain evidence="12">NBRC 101157</strain>
    </source>
</reference>
<keyword evidence="3" id="KW-0285">Flavoprotein</keyword>
<keyword evidence="5 10" id="KW-0274">FAD</keyword>
<dbReference type="AlphaFoldDB" id="A0A810N5M5"/>
<dbReference type="PANTHER" id="PTHR13914">
    <property type="entry name" value="PROLINE OXIDASE"/>
    <property type="match status" value="1"/>
</dbReference>
<feature type="binding site" evidence="10">
    <location>
        <begin position="189"/>
        <end position="191"/>
    </location>
    <ligand>
        <name>FAD</name>
        <dbReference type="ChEBI" id="CHEBI:57692"/>
    </ligand>
</feature>
<evidence type="ECO:0000259" key="11">
    <source>
        <dbReference type="Pfam" id="PF01619"/>
    </source>
</evidence>
<name>A0A810N5M5_9ACTN</name>
<dbReference type="InterPro" id="IPR015659">
    <property type="entry name" value="Proline_oxidase"/>
</dbReference>
<evidence type="ECO:0000256" key="1">
    <source>
        <dbReference type="ARBA" id="ARBA00004739"/>
    </source>
</evidence>
<evidence type="ECO:0000313" key="13">
    <source>
        <dbReference type="Proteomes" id="UP000680866"/>
    </source>
</evidence>
<evidence type="ECO:0000256" key="7">
    <source>
        <dbReference type="ARBA" id="ARBA00023062"/>
    </source>
</evidence>
<comment type="pathway">
    <text evidence="1">Amino-acid degradation; L-proline degradation into L-glutamate; L-glutamate from L-proline: step 1/2.</text>
</comment>
<feature type="binding site" evidence="9">
    <location>
        <position position="291"/>
    </location>
    <ligand>
        <name>substrate</name>
    </ligand>
</feature>
<dbReference type="EMBL" id="AP023359">
    <property type="protein sequence ID" value="BCJ68250.1"/>
    <property type="molecule type" value="Genomic_DNA"/>
</dbReference>
<dbReference type="GO" id="GO:0000166">
    <property type="term" value="F:nucleotide binding"/>
    <property type="evidence" value="ECO:0007669"/>
    <property type="project" value="UniProtKB-KW"/>
</dbReference>
<dbReference type="Pfam" id="PF01619">
    <property type="entry name" value="Pro_dh"/>
    <property type="match status" value="1"/>
</dbReference>
<evidence type="ECO:0000313" key="12">
    <source>
        <dbReference type="EMBL" id="BCJ68250.1"/>
    </source>
</evidence>
<evidence type="ECO:0000256" key="10">
    <source>
        <dbReference type="PIRSR" id="PIRSR000196-2"/>
    </source>
</evidence>
<evidence type="ECO:0000256" key="8">
    <source>
        <dbReference type="ARBA" id="ARBA00048779"/>
    </source>
</evidence>
<feature type="binding site" evidence="9">
    <location>
        <position position="99"/>
    </location>
    <ligand>
        <name>substrate</name>
    </ligand>
</feature>
<dbReference type="EC" id="1.5.5.2" evidence="2"/>
<feature type="binding site" evidence="9">
    <location>
        <position position="290"/>
    </location>
    <ligand>
        <name>substrate</name>
    </ligand>
</feature>
<evidence type="ECO:0000256" key="5">
    <source>
        <dbReference type="ARBA" id="ARBA00022827"/>
    </source>
</evidence>
<dbReference type="RefSeq" id="WP_212817527.1">
    <property type="nucleotide sequence ID" value="NZ_AP023359.1"/>
</dbReference>
<keyword evidence="6" id="KW-0560">Oxidoreductase</keyword>
<dbReference type="InterPro" id="IPR008219">
    <property type="entry name" value="PRODH_bac_arc"/>
</dbReference>
<dbReference type="InterPro" id="IPR002872">
    <property type="entry name" value="Proline_DH_dom"/>
</dbReference>
<evidence type="ECO:0000256" key="4">
    <source>
        <dbReference type="ARBA" id="ARBA00022741"/>
    </source>
</evidence>
<dbReference type="KEGG" id="pry:Prubr_52710"/>
<accession>A0A810N5M5</accession>
<feature type="binding site" evidence="10">
    <location>
        <position position="165"/>
    </location>
    <ligand>
        <name>FAD</name>
        <dbReference type="ChEBI" id="CHEBI:57692"/>
    </ligand>
</feature>
<evidence type="ECO:0000256" key="9">
    <source>
        <dbReference type="PIRSR" id="PIRSR000196-1"/>
    </source>
</evidence>
<feature type="binding site" evidence="10">
    <location>
        <begin position="228"/>
        <end position="229"/>
    </location>
    <ligand>
        <name>FAD</name>
        <dbReference type="ChEBI" id="CHEBI:57692"/>
    </ligand>
</feature>
<comment type="cofactor">
    <cofactor evidence="10">
        <name>FAD</name>
        <dbReference type="ChEBI" id="CHEBI:57692"/>
    </cofactor>
    <text evidence="10">Binds 1 FAD per subunit.</text>
</comment>
<evidence type="ECO:0000256" key="2">
    <source>
        <dbReference type="ARBA" id="ARBA00012695"/>
    </source>
</evidence>
<keyword evidence="4 10" id="KW-0547">Nucleotide-binding</keyword>
<dbReference type="GO" id="GO:0010133">
    <property type="term" value="P:L-proline catabolic process to L-glutamate"/>
    <property type="evidence" value="ECO:0007669"/>
    <property type="project" value="UniProtKB-UniPathway"/>
</dbReference>
<sequence length="310" mass="33315">MLRRTLIAAAEQDRIRAAVQAVPATRAVVARFVAGETTAEAVAAGTALAAAGLRVTFNQLGEYVTDPGQAAQTRDSFVALARRLADSELAGPGSELSVKLSALGQLDGADGAARALDHARLICAAADDAGVLVTVDMEDHTTTDSTLDITRALRRDFPWVGVAVQAALRRSPADCADLAYAGSRVRLVKGAYREPASVALHRRTDVDLAYVRCLRILLAGAGHPLVATHDPRLIEIAGELARRTGRGVDGFEYQMLRGVRDGEQRRLAADGFGVRVYLPFGPQWYGYFTRRLAERPANTLFLLRALASRR</sequence>
<dbReference type="PANTHER" id="PTHR13914:SF0">
    <property type="entry name" value="PROLINE DEHYDROGENASE 1, MITOCHONDRIAL"/>
    <property type="match status" value="1"/>
</dbReference>
<dbReference type="Proteomes" id="UP000680866">
    <property type="component" value="Chromosome"/>
</dbReference>
<dbReference type="GO" id="GO:0004657">
    <property type="term" value="F:proline dehydrogenase activity"/>
    <property type="evidence" value="ECO:0007669"/>
    <property type="project" value="UniProtKB-EC"/>
</dbReference>
<protein>
    <recommendedName>
        <fullName evidence="2">proline dehydrogenase</fullName>
        <ecNumber evidence="2">1.5.5.2</ecNumber>
    </recommendedName>
</protein>
<comment type="catalytic activity">
    <reaction evidence="8">
        <text>L-proline + a quinone = (S)-1-pyrroline-5-carboxylate + a quinol + H(+)</text>
        <dbReference type="Rhea" id="RHEA:23784"/>
        <dbReference type="ChEBI" id="CHEBI:15378"/>
        <dbReference type="ChEBI" id="CHEBI:17388"/>
        <dbReference type="ChEBI" id="CHEBI:24646"/>
        <dbReference type="ChEBI" id="CHEBI:60039"/>
        <dbReference type="ChEBI" id="CHEBI:132124"/>
        <dbReference type="EC" id="1.5.5.2"/>
    </reaction>
</comment>
<evidence type="ECO:0000256" key="3">
    <source>
        <dbReference type="ARBA" id="ARBA00022630"/>
    </source>
</evidence>
<dbReference type="Gene3D" id="3.20.20.220">
    <property type="match status" value="1"/>
</dbReference>
<keyword evidence="7" id="KW-0642">Proline metabolism</keyword>
<feature type="binding site" evidence="10">
    <location>
        <position position="137"/>
    </location>
    <ligand>
        <name>FAD</name>
        <dbReference type="ChEBI" id="CHEBI:57692"/>
    </ligand>
</feature>
<proteinExistence type="predicted"/>
<dbReference type="UniPathway" id="UPA00261">
    <property type="reaction ID" value="UER00373"/>
</dbReference>